<protein>
    <submittedName>
        <fullName evidence="2">Uncharacterized protein</fullName>
    </submittedName>
</protein>
<feature type="region of interest" description="Disordered" evidence="1">
    <location>
        <begin position="498"/>
        <end position="525"/>
    </location>
</feature>
<proteinExistence type="predicted"/>
<feature type="compositionally biased region" description="Low complexity" evidence="1">
    <location>
        <begin position="498"/>
        <end position="509"/>
    </location>
</feature>
<dbReference type="InParanoid" id="A0A0D2WP93"/>
<dbReference type="AlphaFoldDB" id="A0A0D2WP93"/>
<sequence length="525" mass="56360">MASTDLLRVVVQLQYENDAIHREIAEERSLHAANEEVLATKIEKIAACTSRIDKCVIANSELGTMIEKSQASIELAGAEVKHLQMQLVHLQTLQASSTAATREECRNHDSMLLELRERRTKQDSGMLVLHPQSKELAAFEAEWLKRKSLIAEHHTTDAEVEWNKTRMVIIKIAQQMVKRRDIHGLHIAAAAAKSSDPLVSSAEEEAETTSTTREIEQMPACELAQSMDHLPATNTVADGSGDAPLTLSMLSIDNSKDQSGVYMALDVPANCTTESADCALERFSPTAMDDTVASLCQCAEEEQPVYMSSSVSDEAANPIGTDHATELEPISEATVTRSEEMAELAPEMAELAPEMAELAPENMEQVPSAEVAPVVEVLSTTDPAPAPGGMPRAETIPNEATPTMPTASHQLAASEQSTFAEALDLLKSPPAVRPIRAWSMFGGSGGASAMSISESADMPAFGVFSSARSTSVKPSGATSGFSMFQSSLPTLGFQLPLPQPLGLLPPSQQDASRESAQPIPSKRLF</sequence>
<organism evidence="2 3">
    <name type="scientific">Capsaspora owczarzaki (strain ATCC 30864)</name>
    <dbReference type="NCBI Taxonomy" id="595528"/>
    <lineage>
        <taxon>Eukaryota</taxon>
        <taxon>Filasterea</taxon>
        <taxon>Capsaspora</taxon>
    </lineage>
</organism>
<gene>
    <name evidence="2" type="ORF">CAOG_003420</name>
</gene>
<evidence type="ECO:0000256" key="1">
    <source>
        <dbReference type="SAM" id="MobiDB-lite"/>
    </source>
</evidence>
<dbReference type="Proteomes" id="UP000008743">
    <property type="component" value="Unassembled WGS sequence"/>
</dbReference>
<evidence type="ECO:0000313" key="3">
    <source>
        <dbReference type="Proteomes" id="UP000008743"/>
    </source>
</evidence>
<reference evidence="3" key="1">
    <citation type="submission" date="2011-02" db="EMBL/GenBank/DDBJ databases">
        <title>The Genome Sequence of Capsaspora owczarzaki ATCC 30864.</title>
        <authorList>
            <person name="Russ C."/>
            <person name="Cuomo C."/>
            <person name="Burger G."/>
            <person name="Gray M.W."/>
            <person name="Holland P.W.H."/>
            <person name="King N."/>
            <person name="Lang F.B.F."/>
            <person name="Roger A.J."/>
            <person name="Ruiz-Trillo I."/>
            <person name="Young S.K."/>
            <person name="Zeng Q."/>
            <person name="Gargeya S."/>
            <person name="Alvarado L."/>
            <person name="Berlin A."/>
            <person name="Chapman S.B."/>
            <person name="Chen Z."/>
            <person name="Freedman E."/>
            <person name="Gellesch M."/>
            <person name="Goldberg J."/>
            <person name="Griggs A."/>
            <person name="Gujja S."/>
            <person name="Heilman E."/>
            <person name="Heiman D."/>
            <person name="Howarth C."/>
            <person name="Mehta T."/>
            <person name="Neiman D."/>
            <person name="Pearson M."/>
            <person name="Roberts A."/>
            <person name="Saif S."/>
            <person name="Shea T."/>
            <person name="Shenoy N."/>
            <person name="Sisk P."/>
            <person name="Stolte C."/>
            <person name="Sykes S."/>
            <person name="White J."/>
            <person name="Yandava C."/>
            <person name="Haas B."/>
            <person name="Nusbaum C."/>
            <person name="Birren B."/>
        </authorList>
    </citation>
    <scope>NUCLEOTIDE SEQUENCE</scope>
    <source>
        <strain evidence="3">ATCC 30864</strain>
    </source>
</reference>
<name>A0A0D2WP93_CAPO3</name>
<feature type="region of interest" description="Disordered" evidence="1">
    <location>
        <begin position="194"/>
        <end position="214"/>
    </location>
</feature>
<evidence type="ECO:0000313" key="2">
    <source>
        <dbReference type="EMBL" id="KJE92443.1"/>
    </source>
</evidence>
<dbReference type="EMBL" id="KE346363">
    <property type="protein sequence ID" value="KJE92443.1"/>
    <property type="molecule type" value="Genomic_DNA"/>
</dbReference>
<accession>A0A0D2WP93</accession>
<keyword evidence="3" id="KW-1185">Reference proteome</keyword>